<accession>F0P2I1</accession>
<name>F0P2I1_WEEVC</name>
<proteinExistence type="predicted"/>
<dbReference type="InterPro" id="IPR046342">
    <property type="entry name" value="CBS_dom_sf"/>
</dbReference>
<dbReference type="HOGENOM" id="CLU_102952_1_0_10"/>
<dbReference type="KEGG" id="wvi:Weevi_1111"/>
<keyword evidence="4" id="KW-1185">Reference proteome</keyword>
<protein>
    <submittedName>
        <fullName evidence="3">CBS domain containing protein</fullName>
    </submittedName>
</protein>
<dbReference type="AlphaFoldDB" id="F0P2I1"/>
<dbReference type="SUPFAM" id="SSF54631">
    <property type="entry name" value="CBS-domain pair"/>
    <property type="match status" value="1"/>
</dbReference>
<dbReference type="STRING" id="865938.Weevi_1111"/>
<gene>
    <name evidence="3" type="ordered locus">Weevi_1111</name>
</gene>
<feature type="domain" description="CBS" evidence="2">
    <location>
        <begin position="63"/>
        <end position="124"/>
    </location>
</feature>
<dbReference type="PROSITE" id="PS51371">
    <property type="entry name" value="CBS"/>
    <property type="match status" value="1"/>
</dbReference>
<reference evidence="3 4" key="1">
    <citation type="journal article" date="2011" name="Stand. Genomic Sci.">
        <title>Complete genome sequence of Weeksella virosa type strain (9751).</title>
        <authorList>
            <person name="Lang E."/>
            <person name="Teshima H."/>
            <person name="Lucas S."/>
            <person name="Lapidus A."/>
            <person name="Hammon N."/>
            <person name="Deshpande S."/>
            <person name="Nolan M."/>
            <person name="Cheng J.F."/>
            <person name="Pitluck S."/>
            <person name="Liolios K."/>
            <person name="Pagani I."/>
            <person name="Mikhailova N."/>
            <person name="Ivanova N."/>
            <person name="Mavromatis K."/>
            <person name="Pati A."/>
            <person name="Tapia R."/>
            <person name="Han C."/>
            <person name="Goodwin L."/>
            <person name="Chen A."/>
            <person name="Palaniappan K."/>
            <person name="Land M."/>
            <person name="Hauser L."/>
            <person name="Chang Y.J."/>
            <person name="Jeffries C.D."/>
            <person name="Brambilla E.M."/>
            <person name="Kopitz M."/>
            <person name="Rohde M."/>
            <person name="Goker M."/>
            <person name="Tindall B.J."/>
            <person name="Detter J.C."/>
            <person name="Woyke T."/>
            <person name="Bristow J."/>
            <person name="Eisen J.A."/>
            <person name="Markowitz V."/>
            <person name="Hugenholtz P."/>
            <person name="Klenk H.P."/>
            <person name="Kyrpides N.C."/>
        </authorList>
    </citation>
    <scope>NUCLEOTIDE SEQUENCE [LARGE SCALE GENOMIC DNA]</scope>
    <source>
        <strain evidence="4">ATCC 43766 / DSM 16922 / JCM 21250 / NBRC 16016 / NCTC 11634 / CL345/78</strain>
    </source>
</reference>
<evidence type="ECO:0000313" key="4">
    <source>
        <dbReference type="Proteomes" id="UP000008641"/>
    </source>
</evidence>
<evidence type="ECO:0000259" key="2">
    <source>
        <dbReference type="PROSITE" id="PS51371"/>
    </source>
</evidence>
<sequence length="217" mass="25319">MYTAEYIHKDFIPGKRKQSPQELLRLMHEQRVTHLPMFENLQFIGNLSEEDLVDGLEMENFICTDYVQKFMVTNEQTVLDALRMMHHYHTNMVPVFDTDERYLGAILQNDIIDLFASTPFIDDFGATMLLSIATTDLSMTSIANIVESHNSKLLGSLILRQVEDHTKVLIKVRSENILSIGETFERFGYQVVQKYYNDEKTELLNDRYNQLIKFINP</sequence>
<dbReference type="EMBL" id="CP002455">
    <property type="protein sequence ID" value="ADX67820.1"/>
    <property type="molecule type" value="Genomic_DNA"/>
</dbReference>
<dbReference type="RefSeq" id="WP_013598210.1">
    <property type="nucleotide sequence ID" value="NC_015144.1"/>
</dbReference>
<keyword evidence="1" id="KW-0129">CBS domain</keyword>
<dbReference type="eggNOG" id="COG0517">
    <property type="taxonomic scope" value="Bacteria"/>
</dbReference>
<dbReference type="InterPro" id="IPR000644">
    <property type="entry name" value="CBS_dom"/>
</dbReference>
<dbReference type="Pfam" id="PF00571">
    <property type="entry name" value="CBS"/>
    <property type="match status" value="1"/>
</dbReference>
<dbReference type="OrthoDB" id="1523762at2"/>
<reference evidence="4" key="2">
    <citation type="journal article" date="2011" name="Stand. Genomic Sci.">
        <title>Complete genome sequence of Weeksella virosa type strain (9751T).</title>
        <authorList>
            <person name="Lang E."/>
            <person name="Teshima H."/>
            <person name="Lucas S."/>
            <person name="Lapidus A."/>
            <person name="Hammon N."/>
            <person name="Deshpande S."/>
            <person name="Nolan M."/>
            <person name="Cheng J."/>
            <person name="Pitluck S."/>
            <person name="Liolios K."/>
            <person name="Pagani I."/>
            <person name="Mikhailova N."/>
            <person name="Ivanova N."/>
            <person name="Mavromatis K."/>
            <person name="Pati A."/>
            <person name="Tapia R."/>
            <person name="Han C."/>
            <person name="Goodwin L."/>
            <person name="Chen A."/>
            <person name="Palaniappan K."/>
            <person name="Land M."/>
            <person name="Hauser L."/>
            <person name="Chang Y."/>
            <person name="Jeffries C."/>
            <person name="Brambilla E."/>
            <person name="Kopitz M."/>
            <person name="Rohde M."/>
            <person name="Goker M."/>
            <person name="Tindall B."/>
            <person name="Detter J."/>
            <person name="Woyke T."/>
            <person name="Bristow J."/>
            <person name="Eisen J."/>
            <person name="Markowitz V."/>
            <person name="Hugenholtz P."/>
            <person name="Klenk H."/>
            <person name="Kyrpides N."/>
        </authorList>
    </citation>
    <scope>NUCLEOTIDE SEQUENCE [LARGE SCALE GENOMIC DNA]</scope>
    <source>
        <strain evidence="4">ATCC 43766 / DSM 16922 / JCM 21250 / NBRC 16016 / NCTC 11634 / CL345/78</strain>
    </source>
</reference>
<dbReference type="Gene3D" id="3.10.580.10">
    <property type="entry name" value="CBS-domain"/>
    <property type="match status" value="1"/>
</dbReference>
<evidence type="ECO:0000256" key="1">
    <source>
        <dbReference type="PROSITE-ProRule" id="PRU00703"/>
    </source>
</evidence>
<organism evidence="3 4">
    <name type="scientific">Weeksella virosa (strain ATCC 43766 / DSM 16922 / JCM 21250 / CCUG 30538 / CDC 9751 / IAM 14551 / NBRC 16016 / NCTC 11634 / CL345/78)</name>
    <dbReference type="NCBI Taxonomy" id="865938"/>
    <lineage>
        <taxon>Bacteria</taxon>
        <taxon>Pseudomonadati</taxon>
        <taxon>Bacteroidota</taxon>
        <taxon>Flavobacteriia</taxon>
        <taxon>Flavobacteriales</taxon>
        <taxon>Weeksellaceae</taxon>
        <taxon>Weeksella</taxon>
    </lineage>
</organism>
<evidence type="ECO:0000313" key="3">
    <source>
        <dbReference type="EMBL" id="ADX67820.1"/>
    </source>
</evidence>
<dbReference type="Proteomes" id="UP000008641">
    <property type="component" value="Chromosome"/>
</dbReference>